<keyword evidence="1" id="KW-0812">Transmembrane</keyword>
<evidence type="ECO:0000313" key="3">
    <source>
        <dbReference type="Proteomes" id="UP000216207"/>
    </source>
</evidence>
<proteinExistence type="predicted"/>
<keyword evidence="1" id="KW-1133">Transmembrane helix</keyword>
<organism evidence="2 3">
    <name type="scientific">Shouchella clausii</name>
    <name type="common">Alkalihalobacillus clausii</name>
    <dbReference type="NCBI Taxonomy" id="79880"/>
    <lineage>
        <taxon>Bacteria</taxon>
        <taxon>Bacillati</taxon>
        <taxon>Bacillota</taxon>
        <taxon>Bacilli</taxon>
        <taxon>Bacillales</taxon>
        <taxon>Bacillaceae</taxon>
        <taxon>Shouchella</taxon>
    </lineage>
</organism>
<protein>
    <submittedName>
        <fullName evidence="2">Uncharacterized protein</fullName>
    </submittedName>
</protein>
<dbReference type="EMBL" id="NPCC01000012">
    <property type="protein sequence ID" value="PAE88729.1"/>
    <property type="molecule type" value="Genomic_DNA"/>
</dbReference>
<evidence type="ECO:0000256" key="1">
    <source>
        <dbReference type="SAM" id="Phobius"/>
    </source>
</evidence>
<comment type="caution">
    <text evidence="2">The sequence shown here is derived from an EMBL/GenBank/DDBJ whole genome shotgun (WGS) entry which is preliminary data.</text>
</comment>
<feature type="transmembrane region" description="Helical" evidence="1">
    <location>
        <begin position="6"/>
        <end position="26"/>
    </location>
</feature>
<evidence type="ECO:0000313" key="2">
    <source>
        <dbReference type="EMBL" id="PAE88729.1"/>
    </source>
</evidence>
<sequence length="77" mass="8397">MGNTALVFPNCAILCIFFYFSLNKFLGGFKKTLTKPANEDIVKPTTLHCKVVGLTLTILHNKVEGEGEENGNKKPAA</sequence>
<dbReference type="Proteomes" id="UP000216207">
    <property type="component" value="Unassembled WGS sequence"/>
</dbReference>
<reference evidence="2 3" key="1">
    <citation type="submission" date="2017-07" db="EMBL/GenBank/DDBJ databases">
        <title>Isolation and whole genome analysis of endospore-forming bacteria from heroin.</title>
        <authorList>
            <person name="Kalinowski J."/>
            <person name="Ahrens B."/>
            <person name="Al-Dilaimi A."/>
            <person name="Winkler A."/>
            <person name="Wibberg D."/>
            <person name="Schleenbecker U."/>
            <person name="Ruckert C."/>
            <person name="Wolfel R."/>
            <person name="Grass G."/>
        </authorList>
    </citation>
    <scope>NUCLEOTIDE SEQUENCE [LARGE SCALE GENOMIC DNA]</scope>
    <source>
        <strain evidence="2 3">7539</strain>
    </source>
</reference>
<accession>A0A268NZQ3</accession>
<name>A0A268NZQ3_SHOCL</name>
<gene>
    <name evidence="2" type="ORF">CHH72_10135</name>
</gene>
<dbReference type="AlphaFoldDB" id="A0A268NZQ3"/>
<keyword evidence="1" id="KW-0472">Membrane</keyword>
<dbReference type="RefSeq" id="WP_041824219.1">
    <property type="nucleotide sequence ID" value="NZ_BOQS01000006.1"/>
</dbReference>